<accession>A0A921MSE5</accession>
<dbReference type="Pfam" id="PF05089">
    <property type="entry name" value="NAGLU"/>
    <property type="match status" value="1"/>
</dbReference>
<dbReference type="GO" id="GO:0016787">
    <property type="term" value="F:hydrolase activity"/>
    <property type="evidence" value="ECO:0007669"/>
    <property type="project" value="UniProtKB-KW"/>
</dbReference>
<dbReference type="PANTHER" id="PTHR12872:SF1">
    <property type="entry name" value="ALPHA-N-ACETYLGLUCOSAMINIDASE"/>
    <property type="match status" value="1"/>
</dbReference>
<feature type="chain" id="PRO_5037827761" evidence="2">
    <location>
        <begin position="30"/>
        <end position="722"/>
    </location>
</feature>
<dbReference type="Gene3D" id="1.20.120.670">
    <property type="entry name" value="N-acetyl-b-d-glucoasminidase"/>
    <property type="match status" value="1"/>
</dbReference>
<organism evidence="6 7">
    <name type="scientific">Barnesiella viscericola</name>
    <dbReference type="NCBI Taxonomy" id="397865"/>
    <lineage>
        <taxon>Bacteria</taxon>
        <taxon>Pseudomonadati</taxon>
        <taxon>Bacteroidota</taxon>
        <taxon>Bacteroidia</taxon>
        <taxon>Bacteroidales</taxon>
        <taxon>Barnesiellaceae</taxon>
        <taxon>Barnesiella</taxon>
    </lineage>
</organism>
<evidence type="ECO:0000259" key="3">
    <source>
        <dbReference type="Pfam" id="PF05089"/>
    </source>
</evidence>
<feature type="domain" description="Alpha-N-acetylglucosaminidase C-terminal" evidence="5">
    <location>
        <begin position="481"/>
        <end position="704"/>
    </location>
</feature>
<proteinExistence type="predicted"/>
<dbReference type="InterPro" id="IPR024240">
    <property type="entry name" value="NAGLU_N"/>
</dbReference>
<dbReference type="InterPro" id="IPR029018">
    <property type="entry name" value="Hex-like_dom2"/>
</dbReference>
<evidence type="ECO:0000256" key="1">
    <source>
        <dbReference type="ARBA" id="ARBA00022801"/>
    </source>
</evidence>
<dbReference type="EMBL" id="DYUD01000024">
    <property type="protein sequence ID" value="HJG89562.1"/>
    <property type="molecule type" value="Genomic_DNA"/>
</dbReference>
<keyword evidence="2" id="KW-0732">Signal</keyword>
<feature type="domain" description="Alpha-N-acetylglucosaminidase tim-barrel" evidence="3">
    <location>
        <begin position="126"/>
        <end position="472"/>
    </location>
</feature>
<name>A0A921MSE5_9BACT</name>
<dbReference type="InterPro" id="IPR024732">
    <property type="entry name" value="NAGLU_C"/>
</dbReference>
<dbReference type="RefSeq" id="WP_273306607.1">
    <property type="nucleotide sequence ID" value="NZ_DYUD01000024.1"/>
</dbReference>
<reference evidence="6" key="2">
    <citation type="submission" date="2021-09" db="EMBL/GenBank/DDBJ databases">
        <authorList>
            <person name="Gilroy R."/>
        </authorList>
    </citation>
    <scope>NUCLEOTIDE SEQUENCE</scope>
    <source>
        <strain evidence="6">CHK121-7720</strain>
    </source>
</reference>
<evidence type="ECO:0000259" key="5">
    <source>
        <dbReference type="Pfam" id="PF12972"/>
    </source>
</evidence>
<comment type="caution">
    <text evidence="6">The sequence shown here is derived from an EMBL/GenBank/DDBJ whole genome shotgun (WGS) entry which is preliminary data.</text>
</comment>
<feature type="domain" description="Alpha-N-acetylglucosaminidase N-terminal" evidence="4">
    <location>
        <begin position="33"/>
        <end position="112"/>
    </location>
</feature>
<evidence type="ECO:0000256" key="2">
    <source>
        <dbReference type="SAM" id="SignalP"/>
    </source>
</evidence>
<evidence type="ECO:0000313" key="6">
    <source>
        <dbReference type="EMBL" id="HJG89562.1"/>
    </source>
</evidence>
<gene>
    <name evidence="6" type="ORF">K8U91_08880</name>
</gene>
<dbReference type="Gene3D" id="3.30.379.10">
    <property type="entry name" value="Chitobiase/beta-hexosaminidase domain 2-like"/>
    <property type="match status" value="1"/>
</dbReference>
<dbReference type="GO" id="GO:0005975">
    <property type="term" value="P:carbohydrate metabolic process"/>
    <property type="evidence" value="ECO:0007669"/>
    <property type="project" value="UniProtKB-ARBA"/>
</dbReference>
<dbReference type="Proteomes" id="UP000757103">
    <property type="component" value="Unassembled WGS sequence"/>
</dbReference>
<dbReference type="AlphaFoldDB" id="A0A921MSE5"/>
<feature type="signal peptide" evidence="2">
    <location>
        <begin position="1"/>
        <end position="29"/>
    </location>
</feature>
<dbReference type="Gene3D" id="3.20.20.80">
    <property type="entry name" value="Glycosidases"/>
    <property type="match status" value="1"/>
</dbReference>
<dbReference type="InterPro" id="IPR007781">
    <property type="entry name" value="NAGLU"/>
</dbReference>
<protein>
    <submittedName>
        <fullName evidence="6">Alpha-N-acetylglucosaminidase</fullName>
    </submittedName>
</protein>
<dbReference type="PANTHER" id="PTHR12872">
    <property type="entry name" value="ALPHA-N-ACETYLGLUCOSAMINIDASE"/>
    <property type="match status" value="1"/>
</dbReference>
<dbReference type="Pfam" id="PF12972">
    <property type="entry name" value="NAGLU_C"/>
    <property type="match status" value="1"/>
</dbReference>
<sequence length="722" mass="83446">MKRFTSPCFYLLFLILCLCGCSSSGQSNAVIQPAFELLERQIGERASEIKLEVIAPENGKETFEIEARQGVLTLRGSSTVALCYAFHTYLREACQSMKTWSGEHMTLPAVWPDYALKRQTTPYQFRYFLNVCTFGYTAPYWDWDRWEKEIDWMALRGVNMPLATVASEAIAERVWLKMGLKEEDIRAFFTGPAHLPWHRMGNLNSWDGPLSEGWQEAQIKLQHKILKRMRELGMEPVAPAFAGFVPMAFAEKHPEIGFKHLEWGGFDEKYNAYVLPPDTPYFSEIGKMFVEEWEKEFGKNTYYLSDSFNEMRLPVAEGDEAGKHRLLAQYGESIYRSIAAGNPDAVWVTQGWTFGYQHDFWDRPSLQALLSRVPDDKMIIIDLGNDYPKWVWGTEQTWKNHDGFYGKKWIFSYVPNFGGKTPMTGDLQMYATSSAEALHSGKAGNLIGFGSAPEGLENNEVVYELLADMGWTADSIDLDTWLPDYCRARYGSCPAAMDSAWHRFRESVYSSLYSYPRFTWQTVVPDTRRMSRHDMNENFLQGVEQFLSCADSLKSSPLYVNDALEYASYYLAVKADNHYRQALHADSLGNQVEAAQQLNRSVEILLTVDKLLASHPLYRLDEWVDRAREWGETDREKDAYEANAKRLITTWGGFQEDYAARFWSGLIKDYYIPRMKLYFSEQRADLDRWEENWIKTPWHNTSTAFDDPLQSAIEWVVRCKEE</sequence>
<evidence type="ECO:0000313" key="7">
    <source>
        <dbReference type="Proteomes" id="UP000757103"/>
    </source>
</evidence>
<dbReference type="InterPro" id="IPR024733">
    <property type="entry name" value="NAGLU_tim-barrel"/>
</dbReference>
<reference evidence="6" key="1">
    <citation type="journal article" date="2021" name="PeerJ">
        <title>Extensive microbial diversity within the chicken gut microbiome revealed by metagenomics and culture.</title>
        <authorList>
            <person name="Gilroy R."/>
            <person name="Ravi A."/>
            <person name="Getino M."/>
            <person name="Pursley I."/>
            <person name="Horton D.L."/>
            <person name="Alikhan N.F."/>
            <person name="Baker D."/>
            <person name="Gharbi K."/>
            <person name="Hall N."/>
            <person name="Watson M."/>
            <person name="Adriaenssens E.M."/>
            <person name="Foster-Nyarko E."/>
            <person name="Jarju S."/>
            <person name="Secka A."/>
            <person name="Antonio M."/>
            <person name="Oren A."/>
            <person name="Chaudhuri R.R."/>
            <person name="La Ragione R."/>
            <person name="Hildebrand F."/>
            <person name="Pallen M.J."/>
        </authorList>
    </citation>
    <scope>NUCLEOTIDE SEQUENCE</scope>
    <source>
        <strain evidence="6">CHK121-7720</strain>
    </source>
</reference>
<dbReference type="Pfam" id="PF12971">
    <property type="entry name" value="NAGLU_N"/>
    <property type="match status" value="1"/>
</dbReference>
<keyword evidence="1" id="KW-0378">Hydrolase</keyword>
<evidence type="ECO:0000259" key="4">
    <source>
        <dbReference type="Pfam" id="PF12971"/>
    </source>
</evidence>